<proteinExistence type="predicted"/>
<organism evidence="1 2">
    <name type="scientific">Pristionchus pacificus</name>
    <name type="common">Parasitic nematode worm</name>
    <dbReference type="NCBI Taxonomy" id="54126"/>
    <lineage>
        <taxon>Eukaryota</taxon>
        <taxon>Metazoa</taxon>
        <taxon>Ecdysozoa</taxon>
        <taxon>Nematoda</taxon>
        <taxon>Chromadorea</taxon>
        <taxon>Rhabditida</taxon>
        <taxon>Rhabditina</taxon>
        <taxon>Diplogasteromorpha</taxon>
        <taxon>Diplogasteroidea</taxon>
        <taxon>Neodiplogasteridae</taxon>
        <taxon>Pristionchus</taxon>
    </lineage>
</organism>
<protein>
    <submittedName>
        <fullName evidence="1">Uncharacterized protein</fullName>
    </submittedName>
</protein>
<reference evidence="2" key="1">
    <citation type="journal article" date="2008" name="Nat. Genet.">
        <title>The Pristionchus pacificus genome provides a unique perspective on nematode lifestyle and parasitism.</title>
        <authorList>
            <person name="Dieterich C."/>
            <person name="Clifton S.W."/>
            <person name="Schuster L.N."/>
            <person name="Chinwalla A."/>
            <person name="Delehaunty K."/>
            <person name="Dinkelacker I."/>
            <person name="Fulton L."/>
            <person name="Fulton R."/>
            <person name="Godfrey J."/>
            <person name="Minx P."/>
            <person name="Mitreva M."/>
            <person name="Roeseler W."/>
            <person name="Tian H."/>
            <person name="Witte H."/>
            <person name="Yang S.P."/>
            <person name="Wilson R.K."/>
            <person name="Sommer R.J."/>
        </authorList>
    </citation>
    <scope>NUCLEOTIDE SEQUENCE [LARGE SCALE GENOMIC DNA]</scope>
    <source>
        <strain evidence="2">PS312</strain>
    </source>
</reference>
<reference evidence="1" key="2">
    <citation type="submission" date="2022-06" db="UniProtKB">
        <authorList>
            <consortium name="EnsemblMetazoa"/>
        </authorList>
    </citation>
    <scope>IDENTIFICATION</scope>
    <source>
        <strain evidence="1">PS312</strain>
    </source>
</reference>
<evidence type="ECO:0000313" key="2">
    <source>
        <dbReference type="Proteomes" id="UP000005239"/>
    </source>
</evidence>
<dbReference type="EnsemblMetazoa" id="PPA43749.1">
    <property type="protein sequence ID" value="PPA43749.1"/>
    <property type="gene ID" value="WBGene00282118"/>
</dbReference>
<dbReference type="AlphaFoldDB" id="A0A2A6C7I4"/>
<name>A0A2A6C7I4_PRIPA</name>
<keyword evidence="2" id="KW-1185">Reference proteome</keyword>
<evidence type="ECO:0000313" key="1">
    <source>
        <dbReference type="EnsemblMetazoa" id="PPA43749.1"/>
    </source>
</evidence>
<gene>
    <name evidence="1" type="primary">WBGene00282118</name>
</gene>
<accession>A0A8R1Z662</accession>
<sequence length="128" mass="14263">MISSDLFTQFRAKINKSTTRSPPLVPLQYSLGGIHSGAVMMFLLFVPFLFVATTVPTMTATARRRHARRTGSSDEPGIKKNLDPTTIILSYLLRFHHLDKLRHGVCVAEAAAIALVQFNLQLSIDWLP</sequence>
<dbReference type="Proteomes" id="UP000005239">
    <property type="component" value="Unassembled WGS sequence"/>
</dbReference>
<accession>A0A2A6C7I4</accession>